<organism evidence="2 3">
    <name type="scientific">Piloderma croceum (strain F 1598)</name>
    <dbReference type="NCBI Taxonomy" id="765440"/>
    <lineage>
        <taxon>Eukaryota</taxon>
        <taxon>Fungi</taxon>
        <taxon>Dikarya</taxon>
        <taxon>Basidiomycota</taxon>
        <taxon>Agaricomycotina</taxon>
        <taxon>Agaricomycetes</taxon>
        <taxon>Agaricomycetidae</taxon>
        <taxon>Atheliales</taxon>
        <taxon>Atheliaceae</taxon>
        <taxon>Piloderma</taxon>
    </lineage>
</organism>
<protein>
    <submittedName>
        <fullName evidence="2">Uncharacterized protein</fullName>
    </submittedName>
</protein>
<name>A0A0C3BEP3_PILCF</name>
<dbReference type="HOGENOM" id="CLU_1016038_0_0_1"/>
<feature type="compositionally biased region" description="Polar residues" evidence="1">
    <location>
        <begin position="40"/>
        <end position="57"/>
    </location>
</feature>
<proteinExistence type="predicted"/>
<evidence type="ECO:0000313" key="3">
    <source>
        <dbReference type="Proteomes" id="UP000054166"/>
    </source>
</evidence>
<keyword evidence="3" id="KW-1185">Reference proteome</keyword>
<reference evidence="2 3" key="1">
    <citation type="submission" date="2014-04" db="EMBL/GenBank/DDBJ databases">
        <authorList>
            <consortium name="DOE Joint Genome Institute"/>
            <person name="Kuo A."/>
            <person name="Tarkka M."/>
            <person name="Buscot F."/>
            <person name="Kohler A."/>
            <person name="Nagy L.G."/>
            <person name="Floudas D."/>
            <person name="Copeland A."/>
            <person name="Barry K.W."/>
            <person name="Cichocki N."/>
            <person name="Veneault-Fourrey C."/>
            <person name="LaButti K."/>
            <person name="Lindquist E.A."/>
            <person name="Lipzen A."/>
            <person name="Lundell T."/>
            <person name="Morin E."/>
            <person name="Murat C."/>
            <person name="Sun H."/>
            <person name="Tunlid A."/>
            <person name="Henrissat B."/>
            <person name="Grigoriev I.V."/>
            <person name="Hibbett D.S."/>
            <person name="Martin F."/>
            <person name="Nordberg H.P."/>
            <person name="Cantor M.N."/>
            <person name="Hua S.X."/>
        </authorList>
    </citation>
    <scope>NUCLEOTIDE SEQUENCE [LARGE SCALE GENOMIC DNA]</scope>
    <source>
        <strain evidence="2 3">F 1598</strain>
    </source>
</reference>
<dbReference type="EMBL" id="KN833042">
    <property type="protein sequence ID" value="KIM75792.1"/>
    <property type="molecule type" value="Genomic_DNA"/>
</dbReference>
<gene>
    <name evidence="2" type="ORF">PILCRDRAFT_826949</name>
</gene>
<dbReference type="OrthoDB" id="3044997at2759"/>
<feature type="region of interest" description="Disordered" evidence="1">
    <location>
        <begin position="37"/>
        <end position="74"/>
    </location>
</feature>
<dbReference type="InParanoid" id="A0A0C3BEP3"/>
<reference evidence="3" key="2">
    <citation type="submission" date="2015-01" db="EMBL/GenBank/DDBJ databases">
        <title>Evolutionary Origins and Diversification of the Mycorrhizal Mutualists.</title>
        <authorList>
            <consortium name="DOE Joint Genome Institute"/>
            <consortium name="Mycorrhizal Genomics Consortium"/>
            <person name="Kohler A."/>
            <person name="Kuo A."/>
            <person name="Nagy L.G."/>
            <person name="Floudas D."/>
            <person name="Copeland A."/>
            <person name="Barry K.W."/>
            <person name="Cichocki N."/>
            <person name="Veneault-Fourrey C."/>
            <person name="LaButti K."/>
            <person name="Lindquist E.A."/>
            <person name="Lipzen A."/>
            <person name="Lundell T."/>
            <person name="Morin E."/>
            <person name="Murat C."/>
            <person name="Riley R."/>
            <person name="Ohm R."/>
            <person name="Sun H."/>
            <person name="Tunlid A."/>
            <person name="Henrissat B."/>
            <person name="Grigoriev I.V."/>
            <person name="Hibbett D.S."/>
            <person name="Martin F."/>
        </authorList>
    </citation>
    <scope>NUCLEOTIDE SEQUENCE [LARGE SCALE GENOMIC DNA]</scope>
    <source>
        <strain evidence="3">F 1598</strain>
    </source>
</reference>
<dbReference type="AlphaFoldDB" id="A0A0C3BEP3"/>
<feature type="region of interest" description="Disordered" evidence="1">
    <location>
        <begin position="134"/>
        <end position="184"/>
    </location>
</feature>
<accession>A0A0C3BEP3</accession>
<feature type="compositionally biased region" description="Basic and acidic residues" evidence="1">
    <location>
        <begin position="147"/>
        <end position="168"/>
    </location>
</feature>
<evidence type="ECO:0000313" key="2">
    <source>
        <dbReference type="EMBL" id="KIM75792.1"/>
    </source>
</evidence>
<dbReference type="Proteomes" id="UP000054166">
    <property type="component" value="Unassembled WGS sequence"/>
</dbReference>
<sequence length="274" mass="30181">MADSKDAAGSADRILKLENLLLSRGISLPSELVKADDATSDVSYAEESSPQPAQSMTPVGKVGKKSKTKVNTNAKRGLNRRSCRLGRQPRMDRATRALCRIMRAHGKTYQDIANVVSQTTAIVAKAIANDYAQPDDTGTDYDFVDAQTKKEYPPKRVLNDRNSEERPAKQQKRVASPNGPTTSGVTVNIPYNHANGSQGSKQKQNSSSLLEFLRDLGLEALHPTLQEAGMDNEFFVEFQSWTEKTASELLDDFVVAGIMNRVQAFKFRKALCPM</sequence>
<evidence type="ECO:0000256" key="1">
    <source>
        <dbReference type="SAM" id="MobiDB-lite"/>
    </source>
</evidence>